<dbReference type="RefSeq" id="WP_024570162.1">
    <property type="nucleotide sequence ID" value="NZ_NIXP01000014.1"/>
</dbReference>
<dbReference type="GeneID" id="92897748"/>
<protein>
    <submittedName>
        <fullName evidence="3">IS110 family transposase</fullName>
    </submittedName>
</protein>
<reference evidence="3 4" key="1">
    <citation type="submission" date="2017-06" db="EMBL/GenBank/DDBJ databases">
        <authorList>
            <person name="Kim H.J."/>
            <person name="Triplett B.A."/>
        </authorList>
    </citation>
    <scope>NUCLEOTIDE SEQUENCE [LARGE SCALE GENOMIC DNA]</scope>
    <source>
        <strain evidence="3 4">S18795</strain>
    </source>
</reference>
<dbReference type="GO" id="GO:0004803">
    <property type="term" value="F:transposase activity"/>
    <property type="evidence" value="ECO:0007669"/>
    <property type="project" value="InterPro"/>
</dbReference>
<sequence>MANQVAVGIDISKKTMDVAIGHEQSTAIFSNDGAGHQALIAALKNHPVSLIVMEATGQYQLACACALQAAGFAVIVINPRQARDFAKAMGRLVKTDSVDARMLAELAQVLNQRPDRDRFIKPMPDQVQQHLHALVLRRRQLVRLLVSERQRKHMAHPEVVQDIAELMDMLATQLEALDRRIAEHLAQYQSDLATLLKSVKGVGPATAATLISELPELGQLKAKQICALVGVAPMNRDSGQARGKRIICGGRATVRSALYMAAIVAMRHNAVIRRCYERLLAAGKPKKVAIVACMRKLLIIMNAMVKTGRPWNDQPAPA</sequence>
<evidence type="ECO:0000313" key="3">
    <source>
        <dbReference type="EMBL" id="OWR35075.1"/>
    </source>
</evidence>
<dbReference type="GO" id="GO:0006313">
    <property type="term" value="P:DNA transposition"/>
    <property type="evidence" value="ECO:0007669"/>
    <property type="project" value="InterPro"/>
</dbReference>
<name>A0A246L2F9_9GAMM</name>
<dbReference type="Pfam" id="PF01548">
    <property type="entry name" value="DEDD_Tnp_IS110"/>
    <property type="match status" value="1"/>
</dbReference>
<dbReference type="GO" id="GO:0003677">
    <property type="term" value="F:DNA binding"/>
    <property type="evidence" value="ECO:0007669"/>
    <property type="project" value="InterPro"/>
</dbReference>
<evidence type="ECO:0000259" key="2">
    <source>
        <dbReference type="Pfam" id="PF02371"/>
    </source>
</evidence>
<dbReference type="EMBL" id="NIXP01000014">
    <property type="protein sequence ID" value="OWR35075.1"/>
    <property type="molecule type" value="Genomic_DNA"/>
</dbReference>
<dbReference type="PANTHER" id="PTHR33055">
    <property type="entry name" value="TRANSPOSASE FOR INSERTION SEQUENCE ELEMENT IS1111A"/>
    <property type="match status" value="1"/>
</dbReference>
<dbReference type="InterPro" id="IPR002525">
    <property type="entry name" value="Transp_IS110-like_N"/>
</dbReference>
<dbReference type="PANTHER" id="PTHR33055:SF13">
    <property type="entry name" value="TRANSPOSASE"/>
    <property type="match status" value="1"/>
</dbReference>
<dbReference type="Proteomes" id="UP000197904">
    <property type="component" value="Unassembled WGS sequence"/>
</dbReference>
<dbReference type="Pfam" id="PF02371">
    <property type="entry name" value="Transposase_20"/>
    <property type="match status" value="1"/>
</dbReference>
<dbReference type="InterPro" id="IPR047650">
    <property type="entry name" value="Transpos_IS110"/>
</dbReference>
<dbReference type="AlphaFoldDB" id="A0A246L2F9"/>
<accession>A0A246L2F9</accession>
<evidence type="ECO:0000259" key="1">
    <source>
        <dbReference type="Pfam" id="PF01548"/>
    </source>
</evidence>
<proteinExistence type="predicted"/>
<evidence type="ECO:0000313" key="4">
    <source>
        <dbReference type="Proteomes" id="UP000197904"/>
    </source>
</evidence>
<feature type="domain" description="Transposase IS110-like N-terminal" evidence="1">
    <location>
        <begin position="7"/>
        <end position="151"/>
    </location>
</feature>
<feature type="domain" description="Transposase IS116/IS110/IS902 C-terminal" evidence="2">
    <location>
        <begin position="194"/>
        <end position="276"/>
    </location>
</feature>
<organism evidence="3 4">
    <name type="scientific">Stenotrophomonas pavanii</name>
    <dbReference type="NCBI Taxonomy" id="487698"/>
    <lineage>
        <taxon>Bacteria</taxon>
        <taxon>Pseudomonadati</taxon>
        <taxon>Pseudomonadota</taxon>
        <taxon>Gammaproteobacteria</taxon>
        <taxon>Lysobacterales</taxon>
        <taxon>Lysobacteraceae</taxon>
        <taxon>Stenotrophomonas</taxon>
    </lineage>
</organism>
<gene>
    <name evidence="3" type="ORF">CEE55_03375</name>
</gene>
<comment type="caution">
    <text evidence="3">The sequence shown here is derived from an EMBL/GenBank/DDBJ whole genome shotgun (WGS) entry which is preliminary data.</text>
</comment>
<dbReference type="InterPro" id="IPR003346">
    <property type="entry name" value="Transposase_20"/>
</dbReference>